<organism evidence="5 6">
    <name type="scientific">Bremia lactucae</name>
    <name type="common">Lettuce downy mildew</name>
    <dbReference type="NCBI Taxonomy" id="4779"/>
    <lineage>
        <taxon>Eukaryota</taxon>
        <taxon>Sar</taxon>
        <taxon>Stramenopiles</taxon>
        <taxon>Oomycota</taxon>
        <taxon>Peronosporomycetes</taxon>
        <taxon>Peronosporales</taxon>
        <taxon>Peronosporaceae</taxon>
        <taxon>Bremia</taxon>
    </lineage>
</organism>
<feature type="region of interest" description="Disordered" evidence="4">
    <location>
        <begin position="1"/>
        <end position="35"/>
    </location>
</feature>
<dbReference type="PANTHER" id="PTHR31442:SF29">
    <property type="entry name" value="HOMEODOMAIN-LIKE SUPERFAMILY PROTEIN"/>
    <property type="match status" value="1"/>
</dbReference>
<dbReference type="NCBIfam" id="TIGR01557">
    <property type="entry name" value="myb_SHAQKYF"/>
    <property type="match status" value="1"/>
</dbReference>
<dbReference type="OrthoDB" id="60033at2759"/>
<protein>
    <recommendedName>
        <fullName evidence="7">HTH myb-type domain-containing protein</fullName>
    </recommendedName>
</protein>
<dbReference type="InterPro" id="IPR044841">
    <property type="entry name" value="LUX/BOA-like"/>
</dbReference>
<dbReference type="PANTHER" id="PTHR31442">
    <property type="entry name" value="HOMEODOMAIN-LIKE SUPERFAMILY PROTEIN-RELATED"/>
    <property type="match status" value="1"/>
</dbReference>
<evidence type="ECO:0008006" key="7">
    <source>
        <dbReference type="Google" id="ProtNLM"/>
    </source>
</evidence>
<feature type="compositionally biased region" description="Basic and acidic residues" evidence="4">
    <location>
        <begin position="114"/>
        <end position="126"/>
    </location>
</feature>
<dbReference type="FunFam" id="1.10.10.60:FF:000007">
    <property type="entry name" value="Two-component response regulator"/>
    <property type="match status" value="1"/>
</dbReference>
<evidence type="ECO:0000256" key="1">
    <source>
        <dbReference type="ARBA" id="ARBA00023015"/>
    </source>
</evidence>
<proteinExistence type="predicted"/>
<dbReference type="AlphaFoldDB" id="A0A976ILD5"/>
<comment type="caution">
    <text evidence="5">The sequence shown here is derived from an EMBL/GenBank/DDBJ whole genome shotgun (WGS) entry which is preliminary data.</text>
</comment>
<evidence type="ECO:0000313" key="6">
    <source>
        <dbReference type="Proteomes" id="UP000294530"/>
    </source>
</evidence>
<evidence type="ECO:0000313" key="5">
    <source>
        <dbReference type="EMBL" id="TDH73935.1"/>
    </source>
</evidence>
<dbReference type="GO" id="GO:0003677">
    <property type="term" value="F:DNA binding"/>
    <property type="evidence" value="ECO:0007669"/>
    <property type="project" value="InterPro"/>
</dbReference>
<dbReference type="EMBL" id="SHOA02000005">
    <property type="protein sequence ID" value="TDH73935.1"/>
    <property type="molecule type" value="Genomic_DNA"/>
</dbReference>
<keyword evidence="2" id="KW-0804">Transcription</keyword>
<feature type="compositionally biased region" description="Polar residues" evidence="4">
    <location>
        <begin position="1"/>
        <end position="22"/>
    </location>
</feature>
<keyword evidence="3" id="KW-0539">Nucleus</keyword>
<dbReference type="InterPro" id="IPR006447">
    <property type="entry name" value="Myb_dom_plants"/>
</dbReference>
<gene>
    <name evidence="5" type="ORF">CCR75_007551</name>
</gene>
<dbReference type="Gene3D" id="1.10.10.60">
    <property type="entry name" value="Homeodomain-like"/>
    <property type="match status" value="1"/>
</dbReference>
<evidence type="ECO:0000256" key="2">
    <source>
        <dbReference type="ARBA" id="ARBA00023163"/>
    </source>
</evidence>
<dbReference type="InterPro" id="IPR009057">
    <property type="entry name" value="Homeodomain-like_sf"/>
</dbReference>
<dbReference type="SUPFAM" id="SSF46689">
    <property type="entry name" value="Homeodomain-like"/>
    <property type="match status" value="1"/>
</dbReference>
<name>A0A976ILD5_BRELC</name>
<dbReference type="GeneID" id="94351280"/>
<dbReference type="Proteomes" id="UP000294530">
    <property type="component" value="Unassembled WGS sequence"/>
</dbReference>
<reference evidence="5 6" key="1">
    <citation type="journal article" date="2021" name="Genome Biol.">
        <title>AFLAP: assembly-free linkage analysis pipeline using k-mers from genome sequencing data.</title>
        <authorList>
            <person name="Fletcher K."/>
            <person name="Zhang L."/>
            <person name="Gil J."/>
            <person name="Han R."/>
            <person name="Cavanaugh K."/>
            <person name="Michelmore R."/>
        </authorList>
    </citation>
    <scope>NUCLEOTIDE SEQUENCE [LARGE SCALE GENOMIC DNA]</scope>
    <source>
        <strain evidence="5 6">SF5</strain>
    </source>
</reference>
<dbReference type="GO" id="GO:0003700">
    <property type="term" value="F:DNA-binding transcription factor activity"/>
    <property type="evidence" value="ECO:0007669"/>
    <property type="project" value="InterPro"/>
</dbReference>
<keyword evidence="6" id="KW-1185">Reference proteome</keyword>
<sequence length="303" mass="34526">MNSSKPDVINSPESDPNSTSPKWIQKGPTNEAKRKPKRLLWTEELHMSFVSAVFELGVKMASPRALLDIMESQIQTEKVTTEHIKSHLQKYRIGYKRSRPELQTSSANSKKRSTKDTSKHVRHPDSESTDSIKATNRANQCMKDFQAWKKREVPECEDKALVELPSPNMIQRQEGAIFYDRRLTCNDDVASDLSWDHGTESLAMVQPAGRKFYNEQESSLFQANTLFVQAENQQACDRLYPVQPEPEPVLVSEPSSHFTCEHPEPLAMIAVERDEGGLDLTSWSRLSLTIDPDEDELFDFLQS</sequence>
<feature type="region of interest" description="Disordered" evidence="4">
    <location>
        <begin position="92"/>
        <end position="135"/>
    </location>
</feature>
<accession>A0A976ILD5</accession>
<evidence type="ECO:0000256" key="4">
    <source>
        <dbReference type="SAM" id="MobiDB-lite"/>
    </source>
</evidence>
<keyword evidence="1" id="KW-0805">Transcription regulation</keyword>
<dbReference type="KEGG" id="blac:94351280"/>
<evidence type="ECO:0000256" key="3">
    <source>
        <dbReference type="ARBA" id="ARBA00023242"/>
    </source>
</evidence>
<dbReference type="RefSeq" id="XP_067823433.1">
    <property type="nucleotide sequence ID" value="XM_067965609.1"/>
</dbReference>